<feature type="compositionally biased region" description="Low complexity" evidence="1">
    <location>
        <begin position="57"/>
        <end position="66"/>
    </location>
</feature>
<dbReference type="AlphaFoldDB" id="A0AAN9RMJ1"/>
<evidence type="ECO:0000256" key="1">
    <source>
        <dbReference type="SAM" id="MobiDB-lite"/>
    </source>
</evidence>
<accession>A0AAN9RMJ1</accession>
<dbReference type="EMBL" id="JAYMYR010000001">
    <property type="protein sequence ID" value="KAK7382295.1"/>
    <property type="molecule type" value="Genomic_DNA"/>
</dbReference>
<proteinExistence type="predicted"/>
<sequence length="117" mass="13541">MVREKKGLLSRVEGCKVWRTTAANDHQPVERRRTQRSRGVTRRRREEAQTSVCGGVNARRNGSQQRRSGRGAEQRRGGGGAEQRAGRRRRKALFRDVERVRRISDAAQRCLQRKWCS</sequence>
<reference evidence="2 3" key="1">
    <citation type="submission" date="2024-01" db="EMBL/GenBank/DDBJ databases">
        <title>The genomes of 5 underutilized Papilionoideae crops provide insights into root nodulation and disease resistanc.</title>
        <authorList>
            <person name="Jiang F."/>
        </authorList>
    </citation>
    <scope>NUCLEOTIDE SEQUENCE [LARGE SCALE GENOMIC DNA]</scope>
    <source>
        <strain evidence="2">JINMINGXINNONG_FW02</strain>
        <tissue evidence="2">Leaves</tissue>
    </source>
</reference>
<feature type="compositionally biased region" description="Basic residues" evidence="1">
    <location>
        <begin position="33"/>
        <end position="43"/>
    </location>
</feature>
<feature type="region of interest" description="Disordered" evidence="1">
    <location>
        <begin position="23"/>
        <end position="90"/>
    </location>
</feature>
<gene>
    <name evidence="2" type="ORF">VNO80_01133</name>
</gene>
<organism evidence="2 3">
    <name type="scientific">Phaseolus coccineus</name>
    <name type="common">Scarlet runner bean</name>
    <name type="synonym">Phaseolus multiflorus</name>
    <dbReference type="NCBI Taxonomy" id="3886"/>
    <lineage>
        <taxon>Eukaryota</taxon>
        <taxon>Viridiplantae</taxon>
        <taxon>Streptophyta</taxon>
        <taxon>Embryophyta</taxon>
        <taxon>Tracheophyta</taxon>
        <taxon>Spermatophyta</taxon>
        <taxon>Magnoliopsida</taxon>
        <taxon>eudicotyledons</taxon>
        <taxon>Gunneridae</taxon>
        <taxon>Pentapetalae</taxon>
        <taxon>rosids</taxon>
        <taxon>fabids</taxon>
        <taxon>Fabales</taxon>
        <taxon>Fabaceae</taxon>
        <taxon>Papilionoideae</taxon>
        <taxon>50 kb inversion clade</taxon>
        <taxon>NPAAA clade</taxon>
        <taxon>indigoferoid/millettioid clade</taxon>
        <taxon>Phaseoleae</taxon>
        <taxon>Phaseolus</taxon>
    </lineage>
</organism>
<name>A0AAN9RMJ1_PHACN</name>
<evidence type="ECO:0000313" key="3">
    <source>
        <dbReference type="Proteomes" id="UP001374584"/>
    </source>
</evidence>
<evidence type="ECO:0000313" key="2">
    <source>
        <dbReference type="EMBL" id="KAK7382295.1"/>
    </source>
</evidence>
<comment type="caution">
    <text evidence="2">The sequence shown here is derived from an EMBL/GenBank/DDBJ whole genome shotgun (WGS) entry which is preliminary data.</text>
</comment>
<protein>
    <submittedName>
        <fullName evidence="2">Uncharacterized protein</fullName>
    </submittedName>
</protein>
<dbReference type="Proteomes" id="UP001374584">
    <property type="component" value="Unassembled WGS sequence"/>
</dbReference>
<keyword evidence="3" id="KW-1185">Reference proteome</keyword>